<reference evidence="4" key="1">
    <citation type="submission" date="2016-02" db="EMBL/GenBank/DDBJ databases">
        <authorList>
            <person name="Holder M.E."/>
            <person name="Ajami N.J."/>
            <person name="Petrosino J.F."/>
        </authorList>
    </citation>
    <scope>NUCLEOTIDE SEQUENCE [LARGE SCALE GENOMIC DNA]</scope>
    <source>
        <strain evidence="4">DSM 12838</strain>
    </source>
</reference>
<dbReference type="EMBL" id="CP014230">
    <property type="protein sequence ID" value="AMD92189.1"/>
    <property type="molecule type" value="Genomic_DNA"/>
</dbReference>
<dbReference type="InterPro" id="IPR001279">
    <property type="entry name" value="Metallo-B-lactamas"/>
</dbReference>
<gene>
    <name evidence="3" type="ORF">AXF15_03075</name>
</gene>
<evidence type="ECO:0000313" key="3">
    <source>
        <dbReference type="EMBL" id="AMD92189.1"/>
    </source>
</evidence>
<dbReference type="GO" id="GO:0005737">
    <property type="term" value="C:cytoplasm"/>
    <property type="evidence" value="ECO:0007669"/>
    <property type="project" value="TreeGrafter"/>
</dbReference>
<dbReference type="Pfam" id="PF12706">
    <property type="entry name" value="Lactamase_B_2"/>
    <property type="match status" value="1"/>
</dbReference>
<name>A0A0X8JNR8_9BACT</name>
<dbReference type="STRING" id="888061.AXF15_03075"/>
<sequence>MKRWLTAVMMGRCTARLRQAQGPGAGPFSAVRSRTGEQHEKTKPPAGRLHALQPGITNAVTKQQASLSRSILRASGPVFRNRYPHGRPGLRDLLRWNRERRRQGLPAPPRADLSPVPPDLERIHSGAPRGRVTWIGHSTLLVQMAGLNILTDPHFSACAAPVPGLGPRRWQPPGLGLDELPGVDMVLISHNHYDHLDLPSVRALAARNPDALFAVPRGLERWFATRVPHAQVRSMDWDERLPADSGTGLEVCFVSVQHWSKRGLWDTDRSLWGGFALLSAGMRFFFAGDLGYSAACRDIGRLYGPFDLAAIPIGAYEPRWFMHNQHINPEEAVQVHRDIRSRRSLGIHWGTFHGITDEPLDQPPADLAEAREQAGIPPEEFFVLRHGQSVDILED</sequence>
<feature type="region of interest" description="Disordered" evidence="1">
    <location>
        <begin position="21"/>
        <end position="48"/>
    </location>
</feature>
<evidence type="ECO:0000256" key="1">
    <source>
        <dbReference type="SAM" id="MobiDB-lite"/>
    </source>
</evidence>
<protein>
    <recommendedName>
        <fullName evidence="2">Metallo-beta-lactamase domain-containing protein</fullName>
    </recommendedName>
</protein>
<dbReference type="Proteomes" id="UP000063964">
    <property type="component" value="Chromosome"/>
</dbReference>
<dbReference type="KEGG" id="doa:AXF15_03075"/>
<dbReference type="AlphaFoldDB" id="A0A0X8JNR8"/>
<feature type="domain" description="Metallo-beta-lactamase" evidence="2">
    <location>
        <begin position="148"/>
        <end position="349"/>
    </location>
</feature>
<dbReference type="PANTHER" id="PTHR15032">
    <property type="entry name" value="N-ACYL-PHOSPHATIDYLETHANOLAMINE-HYDROLYZING PHOSPHOLIPASE D"/>
    <property type="match status" value="1"/>
</dbReference>
<accession>A0A0X8JNR8</accession>
<dbReference type="Gene3D" id="3.60.15.10">
    <property type="entry name" value="Ribonuclease Z/Hydroxyacylglutathione hydrolase-like"/>
    <property type="match status" value="1"/>
</dbReference>
<keyword evidence="4" id="KW-1185">Reference proteome</keyword>
<evidence type="ECO:0000313" key="4">
    <source>
        <dbReference type="Proteomes" id="UP000063964"/>
    </source>
</evidence>
<evidence type="ECO:0000259" key="2">
    <source>
        <dbReference type="Pfam" id="PF12706"/>
    </source>
</evidence>
<feature type="compositionally biased region" description="Basic and acidic residues" evidence="1">
    <location>
        <begin position="34"/>
        <end position="43"/>
    </location>
</feature>
<proteinExistence type="predicted"/>
<dbReference type="PANTHER" id="PTHR15032:SF4">
    <property type="entry name" value="N-ACYL-PHOSPHATIDYLETHANOLAMINE-HYDROLYZING PHOSPHOLIPASE D"/>
    <property type="match status" value="1"/>
</dbReference>
<organism evidence="3 4">
    <name type="scientific">Desulfomicrobium orale DSM 12838</name>
    <dbReference type="NCBI Taxonomy" id="888061"/>
    <lineage>
        <taxon>Bacteria</taxon>
        <taxon>Pseudomonadati</taxon>
        <taxon>Thermodesulfobacteriota</taxon>
        <taxon>Desulfovibrionia</taxon>
        <taxon>Desulfovibrionales</taxon>
        <taxon>Desulfomicrobiaceae</taxon>
        <taxon>Desulfomicrobium</taxon>
    </lineage>
</organism>
<dbReference type="SUPFAM" id="SSF56281">
    <property type="entry name" value="Metallo-hydrolase/oxidoreductase"/>
    <property type="match status" value="1"/>
</dbReference>
<dbReference type="InterPro" id="IPR036866">
    <property type="entry name" value="RibonucZ/Hydroxyglut_hydro"/>
</dbReference>